<protein>
    <submittedName>
        <fullName evidence="2">Uncharacterized protein</fullName>
    </submittedName>
</protein>
<name>A0AAV7BA32_ENGPU</name>
<evidence type="ECO:0000313" key="3">
    <source>
        <dbReference type="Proteomes" id="UP000824782"/>
    </source>
</evidence>
<evidence type="ECO:0000313" key="2">
    <source>
        <dbReference type="EMBL" id="KAG8569412.1"/>
    </source>
</evidence>
<dbReference type="AlphaFoldDB" id="A0AAV7BA32"/>
<dbReference type="EMBL" id="WNYA01000006">
    <property type="protein sequence ID" value="KAG8569412.1"/>
    <property type="molecule type" value="Genomic_DNA"/>
</dbReference>
<sequence length="96" mass="10614">MDENFKTTIFVDFDINITDVPFRFCSVYAKFCVSVTIIICCILCSCCVNYVGLCAQWSGRRGRGSAVQTRSAGIITICTLANTDITLSSPVWDLLQ</sequence>
<keyword evidence="1" id="KW-1133">Transmembrane helix</keyword>
<evidence type="ECO:0000256" key="1">
    <source>
        <dbReference type="SAM" id="Phobius"/>
    </source>
</evidence>
<keyword evidence="1" id="KW-0472">Membrane</keyword>
<reference evidence="2" key="1">
    <citation type="thesis" date="2020" institute="ProQuest LLC" country="789 East Eisenhower Parkway, Ann Arbor, MI, USA">
        <title>Comparative Genomics and Chromosome Evolution.</title>
        <authorList>
            <person name="Mudd A.B."/>
        </authorList>
    </citation>
    <scope>NUCLEOTIDE SEQUENCE</scope>
    <source>
        <strain evidence="2">237g6f4</strain>
        <tissue evidence="2">Blood</tissue>
    </source>
</reference>
<gene>
    <name evidence="2" type="ORF">GDO81_014397</name>
</gene>
<organism evidence="2 3">
    <name type="scientific">Engystomops pustulosus</name>
    <name type="common">Tungara frog</name>
    <name type="synonym">Physalaemus pustulosus</name>
    <dbReference type="NCBI Taxonomy" id="76066"/>
    <lineage>
        <taxon>Eukaryota</taxon>
        <taxon>Metazoa</taxon>
        <taxon>Chordata</taxon>
        <taxon>Craniata</taxon>
        <taxon>Vertebrata</taxon>
        <taxon>Euteleostomi</taxon>
        <taxon>Amphibia</taxon>
        <taxon>Batrachia</taxon>
        <taxon>Anura</taxon>
        <taxon>Neobatrachia</taxon>
        <taxon>Hyloidea</taxon>
        <taxon>Leptodactylidae</taxon>
        <taxon>Leiuperinae</taxon>
        <taxon>Engystomops</taxon>
    </lineage>
</organism>
<proteinExistence type="predicted"/>
<dbReference type="Proteomes" id="UP000824782">
    <property type="component" value="Unassembled WGS sequence"/>
</dbReference>
<keyword evidence="3" id="KW-1185">Reference proteome</keyword>
<feature type="transmembrane region" description="Helical" evidence="1">
    <location>
        <begin position="28"/>
        <end position="53"/>
    </location>
</feature>
<keyword evidence="1" id="KW-0812">Transmembrane</keyword>
<comment type="caution">
    <text evidence="2">The sequence shown here is derived from an EMBL/GenBank/DDBJ whole genome shotgun (WGS) entry which is preliminary data.</text>
</comment>
<accession>A0AAV7BA32</accession>